<evidence type="ECO:0000313" key="2">
    <source>
        <dbReference type="Proteomes" id="UP000271222"/>
    </source>
</evidence>
<dbReference type="EMBL" id="RJTL01000168">
    <property type="protein sequence ID" value="RNL96942.1"/>
    <property type="molecule type" value="Genomic_DNA"/>
</dbReference>
<proteinExistence type="predicted"/>
<reference evidence="1 2" key="1">
    <citation type="submission" date="2018-10" db="EMBL/GenBank/DDBJ databases">
        <title>Draft Genome Sequence of Ralstonia pseudosolanacearum (R. solanacearum phylotype I) Strain Tg03 Isolated from Luffa cylindrica in China.</title>
        <authorList>
            <person name="Yuan G.-Q."/>
            <person name="Li Q.-Q."/>
            <person name="Zhang Y.-W."/>
        </authorList>
    </citation>
    <scope>NUCLEOTIDE SEQUENCE [LARGE SCALE GENOMIC DNA]</scope>
    <source>
        <strain evidence="1 2">Tg03</strain>
    </source>
</reference>
<feature type="non-terminal residue" evidence="1">
    <location>
        <position position="60"/>
    </location>
</feature>
<sequence length="60" mass="7006">MPRIRSHDRYFTSRGPTDPLDDFHRESVVKLHKSVDPSLFGLSSFRSRKVRVDSDTMDNL</sequence>
<dbReference type="Proteomes" id="UP000271222">
    <property type="component" value="Unassembled WGS sequence"/>
</dbReference>
<dbReference type="AlphaFoldDB" id="A0A454TG29"/>
<comment type="caution">
    <text evidence="1">The sequence shown here is derived from an EMBL/GenBank/DDBJ whole genome shotgun (WGS) entry which is preliminary data.</text>
</comment>
<evidence type="ECO:0000313" key="1">
    <source>
        <dbReference type="EMBL" id="RNL96942.1"/>
    </source>
</evidence>
<organism evidence="1 2">
    <name type="scientific">Ralstonia pseudosolanacearum</name>
    <dbReference type="NCBI Taxonomy" id="1310165"/>
    <lineage>
        <taxon>Bacteria</taxon>
        <taxon>Pseudomonadati</taxon>
        <taxon>Pseudomonadota</taxon>
        <taxon>Betaproteobacteria</taxon>
        <taxon>Burkholderiales</taxon>
        <taxon>Burkholderiaceae</taxon>
        <taxon>Ralstonia</taxon>
        <taxon>Ralstonia solanacearum species complex</taxon>
    </lineage>
</organism>
<accession>A0A454TG29</accession>
<protein>
    <submittedName>
        <fullName evidence="1">Type III effector</fullName>
    </submittedName>
</protein>
<name>A0A454TG29_9RALS</name>
<gene>
    <name evidence="1" type="ORF">EGA29_26935</name>
</gene>